<dbReference type="PROSITE" id="PS50011">
    <property type="entry name" value="PROTEIN_KINASE_DOM"/>
    <property type="match status" value="1"/>
</dbReference>
<sequence>MKDKVMRDALEDMAESLQRALELVTECQRKPTFRRFLGAGDMAKELSRVQDDIVRKLQLGNFATNVQTTIMVSNIQASGFTMFGSSELKGATRDFSEENIIGRGGSATVYKGIAQGLHYLHEKGVLHLDLKPSNILLDSHMNARINDFGVAKMLDHGDVGICVNFLVGTLCMGTSKYVKIFIRICNVYFTYVFIVQAWEARVAVRMELFDLSLCDKSQLIQIKRCMEIGLLCVETDRTDRPTMEEVLAMLNGEKGLPALKRPFGV</sequence>
<dbReference type="Gene3D" id="1.10.510.10">
    <property type="entry name" value="Transferase(Phosphotransferase) domain 1"/>
    <property type="match status" value="2"/>
</dbReference>
<gene>
    <name evidence="2" type="ORF">HU200_052441</name>
</gene>
<dbReference type="InterPro" id="IPR000719">
    <property type="entry name" value="Prot_kinase_dom"/>
</dbReference>
<protein>
    <recommendedName>
        <fullName evidence="1">Protein kinase domain-containing protein</fullName>
    </recommendedName>
</protein>
<dbReference type="SUPFAM" id="SSF56112">
    <property type="entry name" value="Protein kinase-like (PK-like)"/>
    <property type="match status" value="1"/>
</dbReference>
<accession>A0A835ALA4</accession>
<dbReference type="EMBL" id="JACEFO010002284">
    <property type="protein sequence ID" value="KAF8668150.1"/>
    <property type="molecule type" value="Genomic_DNA"/>
</dbReference>
<dbReference type="AlphaFoldDB" id="A0A835ALA4"/>
<dbReference type="SMART" id="SM00220">
    <property type="entry name" value="S_TKc"/>
    <property type="match status" value="1"/>
</dbReference>
<dbReference type="GO" id="GO:0004672">
    <property type="term" value="F:protein kinase activity"/>
    <property type="evidence" value="ECO:0007669"/>
    <property type="project" value="InterPro"/>
</dbReference>
<evidence type="ECO:0000313" key="2">
    <source>
        <dbReference type="EMBL" id="KAF8668150.1"/>
    </source>
</evidence>
<dbReference type="PROSITE" id="PS00108">
    <property type="entry name" value="PROTEIN_KINASE_ST"/>
    <property type="match status" value="1"/>
</dbReference>
<dbReference type="PANTHER" id="PTHR27006">
    <property type="entry name" value="PROMASTIGOTE SURFACE ANTIGEN PROTEIN PSA"/>
    <property type="match status" value="1"/>
</dbReference>
<comment type="caution">
    <text evidence="2">The sequence shown here is derived from an EMBL/GenBank/DDBJ whole genome shotgun (WGS) entry which is preliminary data.</text>
</comment>
<feature type="domain" description="Protein kinase" evidence="1">
    <location>
        <begin position="1"/>
        <end position="265"/>
    </location>
</feature>
<dbReference type="PANTHER" id="PTHR27006:SF606">
    <property type="entry name" value="INTERLEUKIN-1 RECEPTOR-ASSOCIATED KINASE 4"/>
    <property type="match status" value="1"/>
</dbReference>
<reference evidence="2" key="1">
    <citation type="submission" date="2020-07" db="EMBL/GenBank/DDBJ databases">
        <title>Genome sequence and genetic diversity analysis of an under-domesticated orphan crop, white fonio (Digitaria exilis).</title>
        <authorList>
            <person name="Bennetzen J.L."/>
            <person name="Chen S."/>
            <person name="Ma X."/>
            <person name="Wang X."/>
            <person name="Yssel A.E.J."/>
            <person name="Chaluvadi S.R."/>
            <person name="Johnson M."/>
            <person name="Gangashetty P."/>
            <person name="Hamidou F."/>
            <person name="Sanogo M.D."/>
            <person name="Zwaenepoel A."/>
            <person name="Wallace J."/>
            <person name="Van De Peer Y."/>
            <person name="Van Deynze A."/>
        </authorList>
    </citation>
    <scope>NUCLEOTIDE SEQUENCE</scope>
    <source>
        <tissue evidence="2">Leaves</tissue>
    </source>
</reference>
<evidence type="ECO:0000313" key="3">
    <source>
        <dbReference type="Proteomes" id="UP000636709"/>
    </source>
</evidence>
<dbReference type="OrthoDB" id="666247at2759"/>
<dbReference type="InterPro" id="IPR036537">
    <property type="entry name" value="Adaptor_Cbl_N_dom_sf"/>
</dbReference>
<dbReference type="GO" id="GO:0007166">
    <property type="term" value="P:cell surface receptor signaling pathway"/>
    <property type="evidence" value="ECO:0007669"/>
    <property type="project" value="InterPro"/>
</dbReference>
<name>A0A835ALA4_9POAL</name>
<dbReference type="InterPro" id="IPR011009">
    <property type="entry name" value="Kinase-like_dom_sf"/>
</dbReference>
<dbReference type="GO" id="GO:0005524">
    <property type="term" value="F:ATP binding"/>
    <property type="evidence" value="ECO:0007669"/>
    <property type="project" value="InterPro"/>
</dbReference>
<dbReference type="Proteomes" id="UP000636709">
    <property type="component" value="Unassembled WGS sequence"/>
</dbReference>
<dbReference type="Pfam" id="PF00069">
    <property type="entry name" value="Pkinase"/>
    <property type="match status" value="1"/>
</dbReference>
<organism evidence="2 3">
    <name type="scientific">Digitaria exilis</name>
    <dbReference type="NCBI Taxonomy" id="1010633"/>
    <lineage>
        <taxon>Eukaryota</taxon>
        <taxon>Viridiplantae</taxon>
        <taxon>Streptophyta</taxon>
        <taxon>Embryophyta</taxon>
        <taxon>Tracheophyta</taxon>
        <taxon>Spermatophyta</taxon>
        <taxon>Magnoliopsida</taxon>
        <taxon>Liliopsida</taxon>
        <taxon>Poales</taxon>
        <taxon>Poaceae</taxon>
        <taxon>PACMAD clade</taxon>
        <taxon>Panicoideae</taxon>
        <taxon>Panicodae</taxon>
        <taxon>Paniceae</taxon>
        <taxon>Anthephorinae</taxon>
        <taxon>Digitaria</taxon>
    </lineage>
</organism>
<dbReference type="InterPro" id="IPR008271">
    <property type="entry name" value="Ser/Thr_kinase_AS"/>
</dbReference>
<proteinExistence type="predicted"/>
<dbReference type="Gene3D" id="1.20.930.20">
    <property type="entry name" value="Adaptor protein Cbl, N-terminal domain"/>
    <property type="match status" value="1"/>
</dbReference>
<keyword evidence="3" id="KW-1185">Reference proteome</keyword>
<evidence type="ECO:0000259" key="1">
    <source>
        <dbReference type="PROSITE" id="PS50011"/>
    </source>
</evidence>